<dbReference type="Proteomes" id="UP000198535">
    <property type="component" value="Unassembled WGS sequence"/>
</dbReference>
<keyword evidence="3" id="KW-1185">Reference proteome</keyword>
<dbReference type="GO" id="GO:0051920">
    <property type="term" value="F:peroxiredoxin activity"/>
    <property type="evidence" value="ECO:0007669"/>
    <property type="project" value="InterPro"/>
</dbReference>
<feature type="domain" description="Carboxymuconolactone decarboxylase-like" evidence="1">
    <location>
        <begin position="15"/>
        <end position="96"/>
    </location>
</feature>
<name>A0A1I4NVZ5_9EURY</name>
<sequence>MEGHPLNIIQEKDSEFFNMIEGVRENALSEGAIPLKYKFLIALALDAEHGAIDGVKVLAMQAMDAGATKEEIMEAVRIANYIGGIGSVYAAANALRDIL</sequence>
<dbReference type="Gene3D" id="1.20.1290.10">
    <property type="entry name" value="AhpD-like"/>
    <property type="match status" value="1"/>
</dbReference>
<dbReference type="RefSeq" id="WP_091932137.1">
    <property type="nucleotide sequence ID" value="NZ_FOUJ01000001.1"/>
</dbReference>
<dbReference type="STRING" id="487685.SAMN04488696_0286"/>
<dbReference type="OrthoDB" id="121421at2157"/>
<dbReference type="PANTHER" id="PTHR33930:SF2">
    <property type="entry name" value="BLR3452 PROTEIN"/>
    <property type="match status" value="1"/>
</dbReference>
<dbReference type="InterPro" id="IPR029032">
    <property type="entry name" value="AhpD-like"/>
</dbReference>
<evidence type="ECO:0000259" key="1">
    <source>
        <dbReference type="Pfam" id="PF02627"/>
    </source>
</evidence>
<gene>
    <name evidence="2" type="ORF">SAMN04488696_0286</name>
</gene>
<dbReference type="PANTHER" id="PTHR33930">
    <property type="entry name" value="ALKYL HYDROPEROXIDE REDUCTASE AHPD"/>
    <property type="match status" value="1"/>
</dbReference>
<keyword evidence="2" id="KW-0575">Peroxidase</keyword>
<evidence type="ECO:0000313" key="3">
    <source>
        <dbReference type="Proteomes" id="UP000198535"/>
    </source>
</evidence>
<dbReference type="AlphaFoldDB" id="A0A1I4NVZ5"/>
<accession>A0A1I4NVZ5</accession>
<keyword evidence="2" id="KW-0560">Oxidoreductase</keyword>
<evidence type="ECO:0000313" key="2">
    <source>
        <dbReference type="EMBL" id="SFM19490.1"/>
    </source>
</evidence>
<dbReference type="EMBL" id="FOUJ01000001">
    <property type="protein sequence ID" value="SFM19490.1"/>
    <property type="molecule type" value="Genomic_DNA"/>
</dbReference>
<organism evidence="2 3">
    <name type="scientific">Methanolobus profundi</name>
    <dbReference type="NCBI Taxonomy" id="487685"/>
    <lineage>
        <taxon>Archaea</taxon>
        <taxon>Methanobacteriati</taxon>
        <taxon>Methanobacteriota</taxon>
        <taxon>Stenosarchaea group</taxon>
        <taxon>Methanomicrobia</taxon>
        <taxon>Methanosarcinales</taxon>
        <taxon>Methanosarcinaceae</taxon>
        <taxon>Methanolobus</taxon>
    </lineage>
</organism>
<proteinExistence type="predicted"/>
<dbReference type="InterPro" id="IPR003779">
    <property type="entry name" value="CMD-like"/>
</dbReference>
<dbReference type="Pfam" id="PF02627">
    <property type="entry name" value="CMD"/>
    <property type="match status" value="1"/>
</dbReference>
<dbReference type="SUPFAM" id="SSF69118">
    <property type="entry name" value="AhpD-like"/>
    <property type="match status" value="1"/>
</dbReference>
<reference evidence="3" key="1">
    <citation type="submission" date="2016-10" db="EMBL/GenBank/DDBJ databases">
        <authorList>
            <person name="Varghese N."/>
            <person name="Submissions S."/>
        </authorList>
    </citation>
    <scope>NUCLEOTIDE SEQUENCE [LARGE SCALE GENOMIC DNA]</scope>
    <source>
        <strain evidence="3">Mob M</strain>
    </source>
</reference>
<protein>
    <submittedName>
        <fullName evidence="2">Uncharacterized conserved protein YurZ, alkylhydroperoxidase/carboxymuconolactone decarboxylase family</fullName>
    </submittedName>
</protein>